<dbReference type="InterPro" id="IPR006133">
    <property type="entry name" value="DNA-dir_DNA_pol_B_exonuc"/>
</dbReference>
<evidence type="ECO:0008006" key="5">
    <source>
        <dbReference type="Google" id="ProtNLM"/>
    </source>
</evidence>
<dbReference type="Gene3D" id="3.30.70.2820">
    <property type="match status" value="1"/>
</dbReference>
<dbReference type="CDD" id="cd05776">
    <property type="entry name" value="DNA_polB_alpha_exo"/>
    <property type="match status" value="1"/>
</dbReference>
<dbReference type="GO" id="GO:0003682">
    <property type="term" value="F:chromatin binding"/>
    <property type="evidence" value="ECO:0007669"/>
    <property type="project" value="TreeGrafter"/>
</dbReference>
<evidence type="ECO:0000259" key="2">
    <source>
        <dbReference type="Pfam" id="PF03104"/>
    </source>
</evidence>
<dbReference type="Pfam" id="PF12254">
    <property type="entry name" value="DNA_pol_alpha_N"/>
    <property type="match status" value="1"/>
</dbReference>
<dbReference type="GO" id="GO:0006272">
    <property type="term" value="P:leading strand elongation"/>
    <property type="evidence" value="ECO:0007669"/>
    <property type="project" value="TreeGrafter"/>
</dbReference>
<dbReference type="AlphaFoldDB" id="A0A7R9CCN3"/>
<dbReference type="PANTHER" id="PTHR45861:SF1">
    <property type="entry name" value="DNA POLYMERASE ALPHA CATALYTIC SUBUNIT"/>
    <property type="match status" value="1"/>
</dbReference>
<feature type="domain" description="DNA polymerase alpha catalytic subunit N-terminal" evidence="3">
    <location>
        <begin position="27"/>
        <end position="86"/>
    </location>
</feature>
<reference evidence="4" key="1">
    <citation type="submission" date="2020-11" db="EMBL/GenBank/DDBJ databases">
        <authorList>
            <person name="Tran Van P."/>
        </authorList>
    </citation>
    <scope>NUCLEOTIDE SEQUENCE</scope>
</reference>
<evidence type="ECO:0000259" key="3">
    <source>
        <dbReference type="Pfam" id="PF12254"/>
    </source>
</evidence>
<sequence length="675" mass="76412">MDVSTSPLAPRAKRQKLDKHGRTSAFEKLKQLKGNKHKYEVSIIDNVYEEVDEKEYSEKVLQRQDDDWIVDDDGCGYVEDGREIFDDDLDDDSIFSGSRVKSKDSKTQKRGRLSNKIVDKNAAPESKLNIRNMLLNMPTKKKEETVKLDEDDILGDIMQELNSDNSNVIKPFDINLARRTSKQMSPSKKLDISPSSYLRSLAAVKPKTRCATTIPRNQIDDKILIEDDLVEIQFTPSCIEKFEESIDYGTILNFDSNDEFPASSEFNQMDSMIEEINSQESMIDVNQVEAIVDNKPNSVLDKVLVTEEQLLAGWEMMQGSGKQDTSFLSDIELDPSRLPLTTTESGEKHFDMSKNISTGKEVTLLDVYQEFNEKVATKYKIFQFKSRKVEKKYGFDVAEVPLSSEYLEVRYSASDPVLPSDLQGSTFSHVFGTNTSALELLLLGRKIKGPCWLDVNEPQLVSNPVSWCRLETTSLKPENVSVSVLSPLPPPPPLVVVTLNVRSVLNPKTYQSEVVMIACLVHYAFNVDKAPPQPPFQQHFCAFTRPVGQPWPYDFREAMTAYTATKLERSDSERALLGFFLAKLSKIDPDLIVGHDLCGYDLDILVHRMTINKIPHWSRFGRLRRGNLASMGKNYIEKNATCGRLLCDMKISAKELVRSRSYDLGALCQNVPFNT</sequence>
<dbReference type="GO" id="GO:0005658">
    <property type="term" value="C:alpha DNA polymerase:primase complex"/>
    <property type="evidence" value="ECO:0007669"/>
    <property type="project" value="TreeGrafter"/>
</dbReference>
<dbReference type="InterPro" id="IPR012337">
    <property type="entry name" value="RNaseH-like_sf"/>
</dbReference>
<dbReference type="Pfam" id="PF03104">
    <property type="entry name" value="DNA_pol_B_exo1"/>
    <property type="match status" value="1"/>
</dbReference>
<feature type="domain" description="DNA-directed DNA polymerase family B exonuclease" evidence="2">
    <location>
        <begin position="429"/>
        <end position="665"/>
    </location>
</feature>
<feature type="region of interest" description="Disordered" evidence="1">
    <location>
        <begin position="1"/>
        <end position="25"/>
    </location>
</feature>
<dbReference type="PANTHER" id="PTHR45861">
    <property type="entry name" value="DNA POLYMERASE ALPHA CATALYTIC SUBUNIT"/>
    <property type="match status" value="1"/>
</dbReference>
<dbReference type="FunFam" id="3.30.70.2820:FF:000001">
    <property type="entry name" value="DNA polymerase"/>
    <property type="match status" value="1"/>
</dbReference>
<gene>
    <name evidence="4" type="ORF">TCEB3V08_LOCUS238</name>
</gene>
<dbReference type="GO" id="GO:0003887">
    <property type="term" value="F:DNA-directed DNA polymerase activity"/>
    <property type="evidence" value="ECO:0007669"/>
    <property type="project" value="TreeGrafter"/>
</dbReference>
<evidence type="ECO:0000256" key="1">
    <source>
        <dbReference type="SAM" id="MobiDB-lite"/>
    </source>
</evidence>
<dbReference type="SUPFAM" id="SSF53098">
    <property type="entry name" value="Ribonuclease H-like"/>
    <property type="match status" value="1"/>
</dbReference>
<proteinExistence type="predicted"/>
<dbReference type="GO" id="GO:0003688">
    <property type="term" value="F:DNA replication origin binding"/>
    <property type="evidence" value="ECO:0007669"/>
    <property type="project" value="TreeGrafter"/>
</dbReference>
<organism evidence="4">
    <name type="scientific">Timema cristinae</name>
    <name type="common">Walking stick</name>
    <dbReference type="NCBI Taxonomy" id="61476"/>
    <lineage>
        <taxon>Eukaryota</taxon>
        <taxon>Metazoa</taxon>
        <taxon>Ecdysozoa</taxon>
        <taxon>Arthropoda</taxon>
        <taxon>Hexapoda</taxon>
        <taxon>Insecta</taxon>
        <taxon>Pterygota</taxon>
        <taxon>Neoptera</taxon>
        <taxon>Polyneoptera</taxon>
        <taxon>Phasmatodea</taxon>
        <taxon>Timematodea</taxon>
        <taxon>Timematoidea</taxon>
        <taxon>Timematidae</taxon>
        <taxon>Timema</taxon>
    </lineage>
</organism>
<accession>A0A7R9CCN3</accession>
<dbReference type="Gene3D" id="3.30.420.10">
    <property type="entry name" value="Ribonuclease H-like superfamily/Ribonuclease H"/>
    <property type="match status" value="1"/>
</dbReference>
<dbReference type="NCBIfam" id="TIGR00592">
    <property type="entry name" value="pol2"/>
    <property type="match status" value="1"/>
</dbReference>
<dbReference type="GO" id="GO:1902975">
    <property type="term" value="P:mitotic DNA replication initiation"/>
    <property type="evidence" value="ECO:0007669"/>
    <property type="project" value="TreeGrafter"/>
</dbReference>
<name>A0A7R9CCN3_TIMCR</name>
<dbReference type="GO" id="GO:0003697">
    <property type="term" value="F:single-stranded DNA binding"/>
    <property type="evidence" value="ECO:0007669"/>
    <property type="project" value="TreeGrafter"/>
</dbReference>
<protein>
    <recommendedName>
        <fullName evidence="5">DNA polymerase alpha catalytic subunit</fullName>
    </recommendedName>
</protein>
<dbReference type="InterPro" id="IPR036397">
    <property type="entry name" value="RNaseH_sf"/>
</dbReference>
<dbReference type="EMBL" id="OC316504">
    <property type="protein sequence ID" value="CAD7392204.1"/>
    <property type="molecule type" value="Genomic_DNA"/>
</dbReference>
<dbReference type="InterPro" id="IPR024647">
    <property type="entry name" value="DNA_pol_a_cat_su_N"/>
</dbReference>
<dbReference type="GO" id="GO:0006273">
    <property type="term" value="P:lagging strand elongation"/>
    <property type="evidence" value="ECO:0007669"/>
    <property type="project" value="TreeGrafter"/>
</dbReference>
<evidence type="ECO:0000313" key="4">
    <source>
        <dbReference type="EMBL" id="CAD7392204.1"/>
    </source>
</evidence>